<feature type="DNA-binding region" description="H-T-H motif" evidence="4">
    <location>
        <begin position="25"/>
        <end position="44"/>
    </location>
</feature>
<gene>
    <name evidence="6" type="ORF">WG929_16205</name>
</gene>
<keyword evidence="1" id="KW-0805">Transcription regulation</keyword>
<organism evidence="6 7">
    <name type="scientific">Oceanobacter antarcticus</name>
    <dbReference type="NCBI Taxonomy" id="3133425"/>
    <lineage>
        <taxon>Bacteria</taxon>
        <taxon>Pseudomonadati</taxon>
        <taxon>Pseudomonadota</taxon>
        <taxon>Gammaproteobacteria</taxon>
        <taxon>Oceanospirillales</taxon>
        <taxon>Oceanospirillaceae</taxon>
        <taxon>Oceanobacter</taxon>
    </lineage>
</organism>
<dbReference type="Proteomes" id="UP001620597">
    <property type="component" value="Unassembled WGS sequence"/>
</dbReference>
<reference evidence="6 7" key="1">
    <citation type="submission" date="2024-03" db="EMBL/GenBank/DDBJ databases">
        <title>High-quality draft genome sequence of Oceanobacter sp. wDCs-4.</title>
        <authorList>
            <person name="Dong C."/>
        </authorList>
    </citation>
    <scope>NUCLEOTIDE SEQUENCE [LARGE SCALE GENOMIC DNA]</scope>
    <source>
        <strain evidence="7">wDCs-4</strain>
    </source>
</reference>
<evidence type="ECO:0000256" key="3">
    <source>
        <dbReference type="ARBA" id="ARBA00023163"/>
    </source>
</evidence>
<evidence type="ECO:0000256" key="2">
    <source>
        <dbReference type="ARBA" id="ARBA00023125"/>
    </source>
</evidence>
<dbReference type="SUPFAM" id="SSF46689">
    <property type="entry name" value="Homeodomain-like"/>
    <property type="match status" value="1"/>
</dbReference>
<dbReference type="PROSITE" id="PS50977">
    <property type="entry name" value="HTH_TETR_2"/>
    <property type="match status" value="1"/>
</dbReference>
<dbReference type="SUPFAM" id="SSF48498">
    <property type="entry name" value="Tetracyclin repressor-like, C-terminal domain"/>
    <property type="match status" value="1"/>
</dbReference>
<dbReference type="PANTHER" id="PTHR47506:SF6">
    <property type="entry name" value="HTH-TYPE TRANSCRIPTIONAL REPRESSOR NEMR"/>
    <property type="match status" value="1"/>
</dbReference>
<evidence type="ECO:0000313" key="7">
    <source>
        <dbReference type="Proteomes" id="UP001620597"/>
    </source>
</evidence>
<protein>
    <submittedName>
        <fullName evidence="6">TetR/AcrR family transcriptional regulator</fullName>
    </submittedName>
</protein>
<dbReference type="InterPro" id="IPR036271">
    <property type="entry name" value="Tet_transcr_reg_TetR-rel_C_sf"/>
</dbReference>
<dbReference type="Pfam" id="PF21993">
    <property type="entry name" value="TetR_C_13_2"/>
    <property type="match status" value="1"/>
</dbReference>
<dbReference type="InterPro" id="IPR009057">
    <property type="entry name" value="Homeodomain-like_sf"/>
</dbReference>
<dbReference type="EMBL" id="JBBKTX010000022">
    <property type="protein sequence ID" value="MFK4753956.1"/>
    <property type="molecule type" value="Genomic_DNA"/>
</dbReference>
<evidence type="ECO:0000256" key="1">
    <source>
        <dbReference type="ARBA" id="ARBA00023015"/>
    </source>
</evidence>
<dbReference type="PANTHER" id="PTHR47506">
    <property type="entry name" value="TRANSCRIPTIONAL REGULATORY PROTEIN"/>
    <property type="match status" value="1"/>
</dbReference>
<dbReference type="RefSeq" id="WP_369856187.1">
    <property type="nucleotide sequence ID" value="NZ_JBBKTX010000022.1"/>
</dbReference>
<name>A0ABW8NLU3_9GAMM</name>
<keyword evidence="2 4" id="KW-0238">DNA-binding</keyword>
<dbReference type="InterPro" id="IPR054156">
    <property type="entry name" value="YxaF_TetR_C"/>
</dbReference>
<dbReference type="Gene3D" id="1.10.357.10">
    <property type="entry name" value="Tetracycline Repressor, domain 2"/>
    <property type="match status" value="1"/>
</dbReference>
<sequence>MSETRDHLKTIATDQICKNNLAAASFREMGKAAGIKSSSVHYHFKSRDALLLELATDYQHAFFAELQQRTEGITSPRQRLQQLCDLYTEHFTNNRQCLAQAYSAGMNELTEESQTAIHAFYEALFDWVLECLSSARFLPVSREALARVVVSALQGALVADRVGQDAVHLASVREWIGTLTSL</sequence>
<evidence type="ECO:0000259" key="5">
    <source>
        <dbReference type="PROSITE" id="PS50977"/>
    </source>
</evidence>
<accession>A0ABW8NLU3</accession>
<dbReference type="Pfam" id="PF00440">
    <property type="entry name" value="TetR_N"/>
    <property type="match status" value="1"/>
</dbReference>
<keyword evidence="3" id="KW-0804">Transcription</keyword>
<dbReference type="InterPro" id="IPR001647">
    <property type="entry name" value="HTH_TetR"/>
</dbReference>
<keyword evidence="7" id="KW-1185">Reference proteome</keyword>
<feature type="domain" description="HTH tetR-type" evidence="5">
    <location>
        <begin position="2"/>
        <end position="62"/>
    </location>
</feature>
<evidence type="ECO:0000313" key="6">
    <source>
        <dbReference type="EMBL" id="MFK4753956.1"/>
    </source>
</evidence>
<comment type="caution">
    <text evidence="6">The sequence shown here is derived from an EMBL/GenBank/DDBJ whole genome shotgun (WGS) entry which is preliminary data.</text>
</comment>
<evidence type="ECO:0000256" key="4">
    <source>
        <dbReference type="PROSITE-ProRule" id="PRU00335"/>
    </source>
</evidence>
<proteinExistence type="predicted"/>